<comment type="subcellular location">
    <subcellularLocation>
        <location evidence="3">Cytoplasm</location>
    </subcellularLocation>
    <subcellularLocation>
        <location evidence="1">Mitochondrion inner membrane</location>
    </subcellularLocation>
    <subcellularLocation>
        <location evidence="2">Mitochondrion matrix</location>
    </subcellularLocation>
</comment>
<comment type="similarity">
    <text evidence="5 17">Belongs to the folylpolyglutamate synthase family.</text>
</comment>
<evidence type="ECO:0000256" key="10">
    <source>
        <dbReference type="ARBA" id="ARBA00022741"/>
    </source>
</evidence>
<keyword evidence="14" id="KW-0496">Mitochondrion</keyword>
<dbReference type="EMBL" id="KE503206">
    <property type="protein sequence ID" value="EPX74256.1"/>
    <property type="molecule type" value="Genomic_DNA"/>
</dbReference>
<evidence type="ECO:0000256" key="17">
    <source>
        <dbReference type="PIRNR" id="PIRNR038895"/>
    </source>
</evidence>
<dbReference type="Gene3D" id="3.90.190.20">
    <property type="entry name" value="Mur ligase, C-terminal domain"/>
    <property type="match status" value="1"/>
</dbReference>
<feature type="binding site" evidence="19">
    <location>
        <position position="124"/>
    </location>
    <ligand>
        <name>Mg(2+)</name>
        <dbReference type="ChEBI" id="CHEBI:18420"/>
        <label>1</label>
    </ligand>
</feature>
<evidence type="ECO:0000313" key="21">
    <source>
        <dbReference type="Proteomes" id="UP000016088"/>
    </source>
</evidence>
<comment type="pathway">
    <text evidence="4 17">Cofactor biosynthesis; tetrahydrofolylpolyglutamate biosynthesis.</text>
</comment>
<evidence type="ECO:0000256" key="8">
    <source>
        <dbReference type="ARBA" id="ARBA00022598"/>
    </source>
</evidence>
<proteinExistence type="inferred from homology"/>
<evidence type="ECO:0000256" key="19">
    <source>
        <dbReference type="PIRSR" id="PIRSR038895-2"/>
    </source>
</evidence>
<keyword evidence="6" id="KW-0963">Cytoplasm</keyword>
<evidence type="ECO:0000256" key="12">
    <source>
        <dbReference type="ARBA" id="ARBA00022840"/>
    </source>
</evidence>
<keyword evidence="11" id="KW-0999">Mitochondrion inner membrane</keyword>
<dbReference type="OMA" id="THALFCT"/>
<dbReference type="HOGENOM" id="CLU_015869_0_1_1"/>
<dbReference type="PANTHER" id="PTHR11136">
    <property type="entry name" value="FOLYLPOLYGLUTAMATE SYNTHASE-RELATED"/>
    <property type="match status" value="1"/>
</dbReference>
<dbReference type="GO" id="GO:0005524">
    <property type="term" value="F:ATP binding"/>
    <property type="evidence" value="ECO:0007669"/>
    <property type="project" value="UniProtKB-KW"/>
</dbReference>
<keyword evidence="7 17" id="KW-0554">One-carbon metabolism</keyword>
<keyword evidence="21" id="KW-1185">Reference proteome</keyword>
<feature type="binding site" evidence="18">
    <location>
        <position position="337"/>
    </location>
    <ligand>
        <name>ATP</name>
        <dbReference type="ChEBI" id="CHEBI:30616"/>
    </ligand>
</feature>
<evidence type="ECO:0000256" key="5">
    <source>
        <dbReference type="ARBA" id="ARBA00008276"/>
    </source>
</evidence>
<evidence type="ECO:0000313" key="20">
    <source>
        <dbReference type="EMBL" id="EPX74256.1"/>
    </source>
</evidence>
<evidence type="ECO:0000256" key="2">
    <source>
        <dbReference type="ARBA" id="ARBA00004305"/>
    </source>
</evidence>
<evidence type="ECO:0000256" key="11">
    <source>
        <dbReference type="ARBA" id="ARBA00022792"/>
    </source>
</evidence>
<evidence type="ECO:0000256" key="15">
    <source>
        <dbReference type="ARBA" id="ARBA00023136"/>
    </source>
</evidence>
<dbReference type="GO" id="GO:0004326">
    <property type="term" value="F:tetrahydrofolylpolyglutamate synthase activity"/>
    <property type="evidence" value="ECO:0007669"/>
    <property type="project" value="UniProtKB-EC"/>
</dbReference>
<dbReference type="PROSITE" id="PS01011">
    <property type="entry name" value="FOLYLPOLYGLU_SYNT_1"/>
    <property type="match status" value="1"/>
</dbReference>
<organism evidence="20 21">
    <name type="scientific">Schizosaccharomyces octosporus (strain yFS286)</name>
    <name type="common">Fission yeast</name>
    <name type="synonym">Octosporomyces octosporus</name>
    <dbReference type="NCBI Taxonomy" id="483514"/>
    <lineage>
        <taxon>Eukaryota</taxon>
        <taxon>Fungi</taxon>
        <taxon>Dikarya</taxon>
        <taxon>Ascomycota</taxon>
        <taxon>Taphrinomycotina</taxon>
        <taxon>Schizosaccharomycetes</taxon>
        <taxon>Schizosaccharomycetales</taxon>
        <taxon>Schizosaccharomycetaceae</taxon>
        <taxon>Schizosaccharomyces</taxon>
    </lineage>
</organism>
<evidence type="ECO:0000256" key="13">
    <source>
        <dbReference type="ARBA" id="ARBA00022842"/>
    </source>
</evidence>
<evidence type="ECO:0000256" key="9">
    <source>
        <dbReference type="ARBA" id="ARBA00022723"/>
    </source>
</evidence>
<comment type="cofactor">
    <cofactor evidence="17">
        <name>a monovalent cation</name>
        <dbReference type="ChEBI" id="CHEBI:60242"/>
    </cofactor>
    <text evidence="17">A monovalent cation.</text>
</comment>
<dbReference type="InterPro" id="IPR001645">
    <property type="entry name" value="Folylpolyglutamate_synth"/>
</dbReference>
<dbReference type="GO" id="GO:0005829">
    <property type="term" value="C:cytosol"/>
    <property type="evidence" value="ECO:0007669"/>
    <property type="project" value="TreeGrafter"/>
</dbReference>
<accession>S9PYT2</accession>
<dbReference type="GO" id="GO:0006730">
    <property type="term" value="P:one-carbon metabolic process"/>
    <property type="evidence" value="ECO:0007669"/>
    <property type="project" value="UniProtKB-KW"/>
</dbReference>
<dbReference type="RefSeq" id="XP_013017409.1">
    <property type="nucleotide sequence ID" value="XM_013161955.1"/>
</dbReference>
<gene>
    <name evidence="20" type="ORF">SOCG_03467</name>
</gene>
<dbReference type="AlphaFoldDB" id="S9PYT2"/>
<feature type="binding site" evidence="19">
    <location>
        <position position="223"/>
    </location>
    <ligand>
        <name>Mg(2+)</name>
        <dbReference type="ChEBI" id="CHEBI:18420"/>
        <label>1</label>
    </ligand>
</feature>
<dbReference type="PIRSF" id="PIRSF038895">
    <property type="entry name" value="FPGS"/>
    <property type="match status" value="1"/>
</dbReference>
<evidence type="ECO:0000256" key="1">
    <source>
        <dbReference type="ARBA" id="ARBA00004273"/>
    </source>
</evidence>
<evidence type="ECO:0000256" key="6">
    <source>
        <dbReference type="ARBA" id="ARBA00022490"/>
    </source>
</evidence>
<dbReference type="OrthoDB" id="5212574at2759"/>
<comment type="function">
    <text evidence="17">Catalyzes conversion of folates to polyglutamate derivatives allowing concentration of folate compounds in the cell and the intracellular retention of these cofactors, which are important substrates for most of the folate-dependent enzymes that are involved in one-carbon transfer reactions involved in purine, pyrimidine and amino acid synthesis.</text>
</comment>
<dbReference type="Proteomes" id="UP000016088">
    <property type="component" value="Unassembled WGS sequence"/>
</dbReference>
<evidence type="ECO:0000256" key="16">
    <source>
        <dbReference type="ARBA" id="ARBA00047493"/>
    </source>
</evidence>
<dbReference type="InterPro" id="IPR036565">
    <property type="entry name" value="Mur-like_cat_sf"/>
</dbReference>
<dbReference type="VEuPathDB" id="FungiDB:SOCG_03467"/>
<dbReference type="GO" id="GO:0005759">
    <property type="term" value="C:mitochondrial matrix"/>
    <property type="evidence" value="ECO:0007669"/>
    <property type="project" value="UniProtKB-SubCell"/>
</dbReference>
<keyword evidence="12 18" id="KW-0067">ATP-binding</keyword>
<evidence type="ECO:0000256" key="14">
    <source>
        <dbReference type="ARBA" id="ARBA00023128"/>
    </source>
</evidence>
<dbReference type="SUPFAM" id="SSF53244">
    <property type="entry name" value="MurD-like peptide ligases, peptide-binding domain"/>
    <property type="match status" value="1"/>
</dbReference>
<reference evidence="20 21" key="1">
    <citation type="journal article" date="2011" name="Science">
        <title>Comparative functional genomics of the fission yeasts.</title>
        <authorList>
            <person name="Rhind N."/>
            <person name="Chen Z."/>
            <person name="Yassour M."/>
            <person name="Thompson D.A."/>
            <person name="Haas B.J."/>
            <person name="Habib N."/>
            <person name="Wapinski I."/>
            <person name="Roy S."/>
            <person name="Lin M.F."/>
            <person name="Heiman D.I."/>
            <person name="Young S.K."/>
            <person name="Furuya K."/>
            <person name="Guo Y."/>
            <person name="Pidoux A."/>
            <person name="Chen H.M."/>
            <person name="Robbertse B."/>
            <person name="Goldberg J.M."/>
            <person name="Aoki K."/>
            <person name="Bayne E.H."/>
            <person name="Berlin A.M."/>
            <person name="Desjardins C.A."/>
            <person name="Dobbs E."/>
            <person name="Dukaj L."/>
            <person name="Fan L."/>
            <person name="FitzGerald M.G."/>
            <person name="French C."/>
            <person name="Gujja S."/>
            <person name="Hansen K."/>
            <person name="Keifenheim D."/>
            <person name="Levin J.Z."/>
            <person name="Mosher R.A."/>
            <person name="Mueller C.A."/>
            <person name="Pfiffner J."/>
            <person name="Priest M."/>
            <person name="Russ C."/>
            <person name="Smialowska A."/>
            <person name="Swoboda P."/>
            <person name="Sykes S.M."/>
            <person name="Vaughn M."/>
            <person name="Vengrova S."/>
            <person name="Yoder R."/>
            <person name="Zeng Q."/>
            <person name="Allshire R."/>
            <person name="Baulcombe D."/>
            <person name="Birren B.W."/>
            <person name="Brown W."/>
            <person name="Ekwall K."/>
            <person name="Kellis M."/>
            <person name="Leatherwood J."/>
            <person name="Levin H."/>
            <person name="Margalit H."/>
            <person name="Martienssen R."/>
            <person name="Nieduszynski C.A."/>
            <person name="Spatafora J.W."/>
            <person name="Friedman N."/>
            <person name="Dalgaard J.Z."/>
            <person name="Baumann P."/>
            <person name="Niki H."/>
            <person name="Regev A."/>
            <person name="Nusbaum C."/>
        </authorList>
    </citation>
    <scope>NUCLEOTIDE SEQUENCE [LARGE SCALE GENOMIC DNA]</scope>
    <source>
        <strain evidence="21">yFS286</strain>
    </source>
</reference>
<dbReference type="PROSITE" id="PS01012">
    <property type="entry name" value="FOLYLPOLYGLU_SYNT_2"/>
    <property type="match status" value="1"/>
</dbReference>
<keyword evidence="15" id="KW-0472">Membrane</keyword>
<keyword evidence="13 19" id="KW-0460">Magnesium</keyword>
<dbReference type="InterPro" id="IPR018109">
    <property type="entry name" value="Folylpolyglutamate_synth_CS"/>
</dbReference>
<dbReference type="UniPathway" id="UPA00850"/>
<dbReference type="SUPFAM" id="SSF53623">
    <property type="entry name" value="MurD-like peptide ligases, catalytic domain"/>
    <property type="match status" value="1"/>
</dbReference>
<keyword evidence="9 19" id="KW-0479">Metal-binding</keyword>
<evidence type="ECO:0000256" key="18">
    <source>
        <dbReference type="PIRSR" id="PIRSR038895-1"/>
    </source>
</evidence>
<feature type="binding site" evidence="19">
    <location>
        <position position="195"/>
    </location>
    <ligand>
        <name>Mg(2+)</name>
        <dbReference type="ChEBI" id="CHEBI:18420"/>
        <label>1</label>
    </ligand>
</feature>
<comment type="catalytic activity">
    <reaction evidence="16 17">
        <text>(6S)-5,6,7,8-tetrahydrofolyl-(gamma-L-Glu)(n) + L-glutamate + ATP = (6S)-5,6,7,8-tetrahydrofolyl-(gamma-L-Glu)(n+1) + ADP + phosphate + H(+)</text>
        <dbReference type="Rhea" id="RHEA:10580"/>
        <dbReference type="Rhea" id="RHEA-COMP:14738"/>
        <dbReference type="Rhea" id="RHEA-COMP:14740"/>
        <dbReference type="ChEBI" id="CHEBI:15378"/>
        <dbReference type="ChEBI" id="CHEBI:29985"/>
        <dbReference type="ChEBI" id="CHEBI:30616"/>
        <dbReference type="ChEBI" id="CHEBI:43474"/>
        <dbReference type="ChEBI" id="CHEBI:141005"/>
        <dbReference type="ChEBI" id="CHEBI:456216"/>
        <dbReference type="EC" id="6.3.2.17"/>
    </reaction>
</comment>
<keyword evidence="8 17" id="KW-0436">Ligase</keyword>
<dbReference type="FunFam" id="3.40.1190.10:FF:000009">
    <property type="entry name" value="Folylpolyglutamate synthase"/>
    <property type="match status" value="1"/>
</dbReference>
<evidence type="ECO:0000256" key="4">
    <source>
        <dbReference type="ARBA" id="ARBA00005150"/>
    </source>
</evidence>
<dbReference type="GO" id="GO:0046872">
    <property type="term" value="F:metal ion binding"/>
    <property type="evidence" value="ECO:0007669"/>
    <property type="project" value="UniProtKB-KW"/>
</dbReference>
<protein>
    <recommendedName>
        <fullName evidence="17">Folylpolyglutamate synthase</fullName>
        <ecNumber evidence="17">6.3.2.17</ecNumber>
    </recommendedName>
    <alternativeName>
        <fullName evidence="17">Folylpoly-gamma-glutamate synthetase</fullName>
    </alternativeName>
    <alternativeName>
        <fullName evidence="17">Tetrahydrofolylpolyglutamate synthase</fullName>
    </alternativeName>
</protein>
<evidence type="ECO:0000256" key="3">
    <source>
        <dbReference type="ARBA" id="ARBA00004496"/>
    </source>
</evidence>
<dbReference type="EC" id="6.3.2.17" evidence="17"/>
<dbReference type="InterPro" id="IPR023600">
    <property type="entry name" value="Folylpolyglutamate_synth_euk"/>
</dbReference>
<dbReference type="PANTHER" id="PTHR11136:SF5">
    <property type="entry name" value="FOLYLPOLYGLUTAMATE SYNTHASE, MITOCHONDRIAL"/>
    <property type="match status" value="1"/>
</dbReference>
<dbReference type="eggNOG" id="KOG2525">
    <property type="taxonomic scope" value="Eukaryota"/>
</dbReference>
<dbReference type="GeneID" id="25032439"/>
<dbReference type="GO" id="GO:0005743">
    <property type="term" value="C:mitochondrial inner membrane"/>
    <property type="evidence" value="ECO:0007669"/>
    <property type="project" value="UniProtKB-SubCell"/>
</dbReference>
<dbReference type="InterPro" id="IPR036615">
    <property type="entry name" value="Mur_ligase_C_dom_sf"/>
</dbReference>
<dbReference type="NCBIfam" id="TIGR01499">
    <property type="entry name" value="folC"/>
    <property type="match status" value="1"/>
</dbReference>
<evidence type="ECO:0000256" key="7">
    <source>
        <dbReference type="ARBA" id="ARBA00022563"/>
    </source>
</evidence>
<dbReference type="Gene3D" id="3.40.1190.10">
    <property type="entry name" value="Mur-like, catalytic domain"/>
    <property type="match status" value="1"/>
</dbReference>
<feature type="binding site" evidence="18">
    <location>
        <position position="351"/>
    </location>
    <ligand>
        <name>ATP</name>
        <dbReference type="ChEBI" id="CHEBI:30616"/>
    </ligand>
</feature>
<sequence length="512" mass="57314">MYAMLTTRTVRKYLNLKIGGSNMSTKQRTFEDAIECLNSLQSNAKVLEALRNRGKVPNDDSMTQMKEYLNRIGYQTSDLNRLNVIHVAGTKGKGSTCAFTSSILSKIQKKYPDIAPKRIGMYTSPHLRSVCERIQLDGKPVSKELFTKYFFQMWDRLEATASEATNPEKPMYFRFLTLLAWHVFFSEGVDAAIIEVGIGGEYDSTNLIEKPIVTAVTSLGLDHTALLGKSISEIAWQKAGIYKESATALTCLQVPEALPVLEQRANERKTRLKIIKAPFFLKPEMIGLSGAHQLGNAALAMEMVNEFIHKTKPSCSINLNKDSAVFDGLKDVQWPGRCQMETIDGIQWCFDGAHTQESLEATGVWLASKRQLFKEAEKRVLIFNQQSRDDPVALIQAFLRGYESFGEDLPFTHAIFSTNVTFKDETYNPELLSVNTVTDKRPALHVQETLASWWKENRTGMNDAIKIAPTVEEAVEMVHQINGESTNTFVCVTGSLHLTGGLFVVLNKAAFE</sequence>
<keyword evidence="10 18" id="KW-0547">Nucleotide-binding</keyword>
<name>S9PYT2_SCHOY</name>